<keyword evidence="3" id="KW-0560">Oxidoreductase</keyword>
<evidence type="ECO:0000256" key="3">
    <source>
        <dbReference type="ARBA" id="ARBA00023002"/>
    </source>
</evidence>
<dbReference type="InterPro" id="IPR020904">
    <property type="entry name" value="Sc_DH/Rdtase_CS"/>
</dbReference>
<keyword evidence="6" id="KW-1185">Reference proteome</keyword>
<protein>
    <submittedName>
        <fullName evidence="5">NAD-binding protein</fullName>
    </submittedName>
</protein>
<dbReference type="GO" id="GO:0016491">
    <property type="term" value="F:oxidoreductase activity"/>
    <property type="evidence" value="ECO:0007669"/>
    <property type="project" value="UniProtKB-KW"/>
</dbReference>
<dbReference type="PRINTS" id="PR00081">
    <property type="entry name" value="GDHRDH"/>
</dbReference>
<dbReference type="InterPro" id="IPR002347">
    <property type="entry name" value="SDR_fam"/>
</dbReference>
<dbReference type="Proteomes" id="UP000076532">
    <property type="component" value="Unassembled WGS sequence"/>
</dbReference>
<proteinExistence type="inferred from homology"/>
<sequence>MSIGVALVTGSAQGIGRAISLRLADDGFDVAVNDVPSNQPALDSLVEEIKAKGRKSVAVPTDVTHEEQVKEMVTKAVKDLGGLDVMVANAGICQYTGPVVETTVENWDRHFDINLKGVFFCYKYAGIQMVAQGRGGRIIGASSVAGKQGGPGLSAYSASKFAVRGLTQSLGTWPCRCLTRLTKYVALVAQELGPQRITVNTYAPGCVDTAMIHSIDAQFANELGLEVGATIAKFNAQNAMGKPEDIASLVSYIASKEAHFITGQSISPNGGMHFD</sequence>
<dbReference type="InterPro" id="IPR036291">
    <property type="entry name" value="NAD(P)-bd_dom_sf"/>
</dbReference>
<evidence type="ECO:0000256" key="4">
    <source>
        <dbReference type="RuleBase" id="RU000363"/>
    </source>
</evidence>
<dbReference type="PANTHER" id="PTHR24321:SF8">
    <property type="entry name" value="ESTRADIOL 17-BETA-DEHYDROGENASE 8-RELATED"/>
    <property type="match status" value="1"/>
</dbReference>
<keyword evidence="2" id="KW-0521">NADP</keyword>
<comment type="similarity">
    <text evidence="1 4">Belongs to the short-chain dehydrogenases/reductases (SDR) family.</text>
</comment>
<dbReference type="Pfam" id="PF00106">
    <property type="entry name" value="adh_short"/>
    <property type="match status" value="1"/>
</dbReference>
<name>A0A166MFR2_9AGAM</name>
<dbReference type="EMBL" id="KV417529">
    <property type="protein sequence ID" value="KZP23959.1"/>
    <property type="molecule type" value="Genomic_DNA"/>
</dbReference>
<dbReference type="PROSITE" id="PS00061">
    <property type="entry name" value="ADH_SHORT"/>
    <property type="match status" value="1"/>
</dbReference>
<evidence type="ECO:0000256" key="2">
    <source>
        <dbReference type="ARBA" id="ARBA00022857"/>
    </source>
</evidence>
<dbReference type="FunFam" id="3.40.50.720:FF:000084">
    <property type="entry name" value="Short-chain dehydrogenase reductase"/>
    <property type="match status" value="1"/>
</dbReference>
<dbReference type="OrthoDB" id="498125at2759"/>
<accession>A0A166MFR2</accession>
<dbReference type="Pfam" id="PF13561">
    <property type="entry name" value="adh_short_C2"/>
    <property type="match status" value="1"/>
</dbReference>
<dbReference type="PRINTS" id="PR00080">
    <property type="entry name" value="SDRFAMILY"/>
</dbReference>
<evidence type="ECO:0000256" key="1">
    <source>
        <dbReference type="ARBA" id="ARBA00006484"/>
    </source>
</evidence>
<dbReference type="STRING" id="436010.A0A166MFR2"/>
<dbReference type="Gene3D" id="3.40.50.720">
    <property type="entry name" value="NAD(P)-binding Rossmann-like Domain"/>
    <property type="match status" value="1"/>
</dbReference>
<evidence type="ECO:0000313" key="5">
    <source>
        <dbReference type="EMBL" id="KZP23959.1"/>
    </source>
</evidence>
<dbReference type="PANTHER" id="PTHR24321">
    <property type="entry name" value="DEHYDROGENASES, SHORT CHAIN"/>
    <property type="match status" value="1"/>
</dbReference>
<reference evidence="5 6" key="1">
    <citation type="journal article" date="2016" name="Mol. Biol. Evol.">
        <title>Comparative Genomics of Early-Diverging Mushroom-Forming Fungi Provides Insights into the Origins of Lignocellulose Decay Capabilities.</title>
        <authorList>
            <person name="Nagy L.G."/>
            <person name="Riley R."/>
            <person name="Tritt A."/>
            <person name="Adam C."/>
            <person name="Daum C."/>
            <person name="Floudas D."/>
            <person name="Sun H."/>
            <person name="Yadav J.S."/>
            <person name="Pangilinan J."/>
            <person name="Larsson K.H."/>
            <person name="Matsuura K."/>
            <person name="Barry K."/>
            <person name="Labutti K."/>
            <person name="Kuo R."/>
            <person name="Ohm R.A."/>
            <person name="Bhattacharya S.S."/>
            <person name="Shirouzu T."/>
            <person name="Yoshinaga Y."/>
            <person name="Martin F.M."/>
            <person name="Grigoriev I.V."/>
            <person name="Hibbett D.S."/>
        </authorList>
    </citation>
    <scope>NUCLEOTIDE SEQUENCE [LARGE SCALE GENOMIC DNA]</scope>
    <source>
        <strain evidence="5 6">CBS 109695</strain>
    </source>
</reference>
<organism evidence="5 6">
    <name type="scientific">Athelia psychrophila</name>
    <dbReference type="NCBI Taxonomy" id="1759441"/>
    <lineage>
        <taxon>Eukaryota</taxon>
        <taxon>Fungi</taxon>
        <taxon>Dikarya</taxon>
        <taxon>Basidiomycota</taxon>
        <taxon>Agaricomycotina</taxon>
        <taxon>Agaricomycetes</taxon>
        <taxon>Agaricomycetidae</taxon>
        <taxon>Atheliales</taxon>
        <taxon>Atheliaceae</taxon>
        <taxon>Athelia</taxon>
    </lineage>
</organism>
<evidence type="ECO:0000313" key="6">
    <source>
        <dbReference type="Proteomes" id="UP000076532"/>
    </source>
</evidence>
<dbReference type="SUPFAM" id="SSF51735">
    <property type="entry name" value="NAD(P)-binding Rossmann-fold domains"/>
    <property type="match status" value="1"/>
</dbReference>
<dbReference type="AlphaFoldDB" id="A0A166MFR2"/>
<gene>
    <name evidence="5" type="ORF">FIBSPDRAFT_440834</name>
</gene>